<dbReference type="InterPro" id="IPR035986">
    <property type="entry name" value="PKD_dom_sf"/>
</dbReference>
<keyword evidence="3" id="KW-0472">Membrane</keyword>
<dbReference type="EnsemblMetazoa" id="XM_030984015">
    <property type="protein sequence ID" value="XP_030839875"/>
    <property type="gene ID" value="LOC753411"/>
</dbReference>
<dbReference type="SUPFAM" id="SSF49299">
    <property type="entry name" value="PKD domain"/>
    <property type="match status" value="1"/>
</dbReference>
<evidence type="ECO:0000256" key="3">
    <source>
        <dbReference type="SAM" id="Phobius"/>
    </source>
</evidence>
<evidence type="ECO:0000313" key="5">
    <source>
        <dbReference type="EnsemblMetazoa" id="XP_030839875"/>
    </source>
</evidence>
<dbReference type="InterPro" id="IPR045219">
    <property type="entry name" value="PKAT"/>
</dbReference>
<dbReference type="RefSeq" id="XP_030839875.1">
    <property type="nucleotide sequence ID" value="XM_030984015.1"/>
</dbReference>
<sequence length="275" mass="30746">MSNPSCSIPTKTKLTMEADLHDPSYFFEEAVLLYKWNMGNGMIIQSSLPELTYSYPKKGDYNITVNITAIKEERKMVGVWWRTIRVLDAITNLTIKSRSSSVQVGNKETVNVTCNGSPPVELCLTVDGPSSDWSNQTNTTCVMVLNDTCHTTINYYFQSLGEYTFQAAASNNVSFAVSVSTIHAHAPPALPAQSITAITVAVIAGLCMTSFALISFIQHVRKNRKRNVEVANFDFQFREHSDSFVKLKTSIFGWKRYISEKSLLKDNSSSNFYSL</sequence>
<organism evidence="5 6">
    <name type="scientific">Strongylocentrotus purpuratus</name>
    <name type="common">Purple sea urchin</name>
    <dbReference type="NCBI Taxonomy" id="7668"/>
    <lineage>
        <taxon>Eukaryota</taxon>
        <taxon>Metazoa</taxon>
        <taxon>Echinodermata</taxon>
        <taxon>Eleutherozoa</taxon>
        <taxon>Echinozoa</taxon>
        <taxon>Echinoidea</taxon>
        <taxon>Euechinoidea</taxon>
        <taxon>Echinacea</taxon>
        <taxon>Camarodonta</taxon>
        <taxon>Echinidea</taxon>
        <taxon>Strongylocentrotidae</taxon>
        <taxon>Strongylocentrotus</taxon>
    </lineage>
</organism>
<proteinExistence type="predicted"/>
<dbReference type="InterPro" id="IPR000601">
    <property type="entry name" value="PKD_dom"/>
</dbReference>
<dbReference type="OrthoDB" id="8510435at2759"/>
<dbReference type="PROSITE" id="PS50093">
    <property type="entry name" value="PKD"/>
    <property type="match status" value="1"/>
</dbReference>
<feature type="transmembrane region" description="Helical" evidence="3">
    <location>
        <begin position="195"/>
        <end position="217"/>
    </location>
</feature>
<keyword evidence="6" id="KW-1185">Reference proteome</keyword>
<dbReference type="InParanoid" id="A0A7M7NPQ1"/>
<keyword evidence="3" id="KW-0812">Transmembrane</keyword>
<protein>
    <recommendedName>
        <fullName evidence="4">PKD domain-containing protein</fullName>
    </recommendedName>
</protein>
<keyword evidence="1" id="KW-0732">Signal</keyword>
<accession>A0A7M7NPQ1</accession>
<keyword evidence="3" id="KW-1133">Transmembrane helix</keyword>
<keyword evidence="2" id="KW-0325">Glycoprotein</keyword>
<dbReference type="Pfam" id="PF00801">
    <property type="entry name" value="PKD"/>
    <property type="match status" value="1"/>
</dbReference>
<dbReference type="CDD" id="cd00146">
    <property type="entry name" value="PKD"/>
    <property type="match status" value="1"/>
</dbReference>
<evidence type="ECO:0000259" key="4">
    <source>
        <dbReference type="PROSITE" id="PS50093"/>
    </source>
</evidence>
<reference evidence="6" key="1">
    <citation type="submission" date="2015-02" db="EMBL/GenBank/DDBJ databases">
        <title>Genome sequencing for Strongylocentrotus purpuratus.</title>
        <authorList>
            <person name="Murali S."/>
            <person name="Liu Y."/>
            <person name="Vee V."/>
            <person name="English A."/>
            <person name="Wang M."/>
            <person name="Skinner E."/>
            <person name="Han Y."/>
            <person name="Muzny D.M."/>
            <person name="Worley K.C."/>
            <person name="Gibbs R.A."/>
        </authorList>
    </citation>
    <scope>NUCLEOTIDE SEQUENCE</scope>
</reference>
<dbReference type="GeneID" id="753411"/>
<dbReference type="PANTHER" id="PTHR11861">
    <property type="entry name" value="MELANOCYTE PROTEIN PMEL 17-RELATED"/>
    <property type="match status" value="1"/>
</dbReference>
<dbReference type="KEGG" id="spu:753411"/>
<name>A0A7M7NPQ1_STRPU</name>
<dbReference type="AlphaFoldDB" id="A0A7M7NPQ1"/>
<dbReference type="PANTHER" id="PTHR11861:SF8">
    <property type="entry name" value="PKD DOMAIN-CONTAINING PROTEIN"/>
    <property type="match status" value="1"/>
</dbReference>
<evidence type="ECO:0000256" key="2">
    <source>
        <dbReference type="ARBA" id="ARBA00023180"/>
    </source>
</evidence>
<feature type="domain" description="PKD" evidence="4">
    <location>
        <begin position="34"/>
        <end position="68"/>
    </location>
</feature>
<dbReference type="Proteomes" id="UP000007110">
    <property type="component" value="Unassembled WGS sequence"/>
</dbReference>
<evidence type="ECO:0000313" key="6">
    <source>
        <dbReference type="Proteomes" id="UP000007110"/>
    </source>
</evidence>
<evidence type="ECO:0000256" key="1">
    <source>
        <dbReference type="ARBA" id="ARBA00022729"/>
    </source>
</evidence>
<reference evidence="5" key="2">
    <citation type="submission" date="2021-01" db="UniProtKB">
        <authorList>
            <consortium name="EnsemblMetazoa"/>
        </authorList>
    </citation>
    <scope>IDENTIFICATION</scope>
</reference>